<dbReference type="FunFam" id="3.30.1390.10:FF:000002">
    <property type="entry name" value="ATP-dependent Clp protease adapter protein ClpS"/>
    <property type="match status" value="1"/>
</dbReference>
<dbReference type="GO" id="GO:0006508">
    <property type="term" value="P:proteolysis"/>
    <property type="evidence" value="ECO:0007669"/>
    <property type="project" value="UniProtKB-UniRule"/>
</dbReference>
<evidence type="ECO:0000313" key="4">
    <source>
        <dbReference type="EMBL" id="AVD72295.1"/>
    </source>
</evidence>
<dbReference type="GO" id="GO:0030163">
    <property type="term" value="P:protein catabolic process"/>
    <property type="evidence" value="ECO:0007669"/>
    <property type="project" value="InterPro"/>
</dbReference>
<sequence>MAENSTIRKGETETISREQVQEPPMYRVLLHNDDYTTMEFVVMILERIFDKDSEEATRIMLNVHHDGQGVAGTYTREIAETKVVTVHRLAKKSRFPLRCSLERDT</sequence>
<protein>
    <recommendedName>
        <fullName evidence="1">ATP-dependent Clp protease adapter protein ClpS</fullName>
    </recommendedName>
</protein>
<reference evidence="4" key="2">
    <citation type="journal article" date="2018" name="MBio">
        <title>Insights into the evolution of host association through the isolation and characterization of a novel human periodontal pathobiont, Desulfobulbus oralis.</title>
        <authorList>
            <person name="Cross K.L."/>
            <person name="Chirania P."/>
            <person name="Xiong W."/>
            <person name="Beall C.J."/>
            <person name="Elkins J.G."/>
            <person name="Giannone R.J."/>
            <person name="Griffen A.L."/>
            <person name="Guss A.M."/>
            <person name="Hettich R.L."/>
            <person name="Joshi S.S."/>
            <person name="Mokrzan E.M."/>
            <person name="Martin R.K."/>
            <person name="Zhulin I.B."/>
            <person name="Leys E.J."/>
            <person name="Podar M."/>
        </authorList>
    </citation>
    <scope>NUCLEOTIDE SEQUENCE [LARGE SCALE GENOMIC DNA]</scope>
    <source>
        <strain evidence="4">ORNL</strain>
    </source>
</reference>
<dbReference type="EMBL" id="CP021255">
    <property type="protein sequence ID" value="AVD72295.1"/>
    <property type="molecule type" value="Genomic_DNA"/>
</dbReference>
<evidence type="ECO:0000256" key="1">
    <source>
        <dbReference type="HAMAP-Rule" id="MF_00302"/>
    </source>
</evidence>
<comment type="function">
    <text evidence="1">Involved in the modulation of the specificity of the ClpAP-mediated ATP-dependent protein degradation.</text>
</comment>
<keyword evidence="4" id="KW-0378">Hydrolase</keyword>
<dbReference type="KEGG" id="deo:CAY53_08050"/>
<feature type="domain" description="Adaptor protein ClpS core" evidence="3">
    <location>
        <begin position="21"/>
        <end position="100"/>
    </location>
</feature>
<comment type="subunit">
    <text evidence="1">Binds to the N-terminal domain of the chaperone ClpA.</text>
</comment>
<gene>
    <name evidence="1" type="primary">clpS</name>
    <name evidence="4" type="ORF">CAY53_08050</name>
</gene>
<dbReference type="PANTHER" id="PTHR33473">
    <property type="entry name" value="ATP-DEPENDENT CLP PROTEASE ADAPTER PROTEIN CLPS1, CHLOROPLASTIC"/>
    <property type="match status" value="1"/>
</dbReference>
<dbReference type="HAMAP" id="MF_00302">
    <property type="entry name" value="ClpS"/>
    <property type="match status" value="1"/>
</dbReference>
<dbReference type="PANTHER" id="PTHR33473:SF19">
    <property type="entry name" value="ATP-DEPENDENT CLP PROTEASE ADAPTER PROTEIN CLPS"/>
    <property type="match status" value="1"/>
</dbReference>
<dbReference type="InterPro" id="IPR014719">
    <property type="entry name" value="Ribosomal_bL12_C/ClpS-like"/>
</dbReference>
<dbReference type="Pfam" id="PF02617">
    <property type="entry name" value="ClpS"/>
    <property type="match status" value="1"/>
</dbReference>
<dbReference type="GO" id="GO:0008233">
    <property type="term" value="F:peptidase activity"/>
    <property type="evidence" value="ECO:0007669"/>
    <property type="project" value="UniProtKB-KW"/>
</dbReference>
<dbReference type="SUPFAM" id="SSF54736">
    <property type="entry name" value="ClpS-like"/>
    <property type="match status" value="1"/>
</dbReference>
<evidence type="ECO:0000259" key="3">
    <source>
        <dbReference type="Pfam" id="PF02617"/>
    </source>
</evidence>
<keyword evidence="4" id="KW-0645">Protease</keyword>
<evidence type="ECO:0000256" key="2">
    <source>
        <dbReference type="SAM" id="MobiDB-lite"/>
    </source>
</evidence>
<dbReference type="InterPro" id="IPR022935">
    <property type="entry name" value="ClpS"/>
</dbReference>
<dbReference type="Proteomes" id="UP000239867">
    <property type="component" value="Chromosome"/>
</dbReference>
<organism evidence="4 5">
    <name type="scientific">Desulfobulbus oralis</name>
    <dbReference type="NCBI Taxonomy" id="1986146"/>
    <lineage>
        <taxon>Bacteria</taxon>
        <taxon>Pseudomonadati</taxon>
        <taxon>Thermodesulfobacteriota</taxon>
        <taxon>Desulfobulbia</taxon>
        <taxon>Desulfobulbales</taxon>
        <taxon>Desulfobulbaceae</taxon>
        <taxon>Desulfobulbus</taxon>
    </lineage>
</organism>
<comment type="similarity">
    <text evidence="1">Belongs to the ClpS family.</text>
</comment>
<accession>A0A2L1GRH7</accession>
<proteinExistence type="inferred from homology"/>
<dbReference type="InterPro" id="IPR003769">
    <property type="entry name" value="ClpS_core"/>
</dbReference>
<dbReference type="RefSeq" id="WP_104937498.1">
    <property type="nucleotide sequence ID" value="NZ_CP021255.1"/>
</dbReference>
<dbReference type="AlphaFoldDB" id="A0A2L1GRH7"/>
<keyword evidence="5" id="KW-1185">Reference proteome</keyword>
<dbReference type="OrthoDB" id="9796121at2"/>
<evidence type="ECO:0000313" key="5">
    <source>
        <dbReference type="Proteomes" id="UP000239867"/>
    </source>
</evidence>
<reference evidence="4" key="1">
    <citation type="submission" date="2017-05" db="EMBL/GenBank/DDBJ databases">
        <authorList>
            <person name="Song R."/>
            <person name="Chenine A.L."/>
            <person name="Ruprecht R.M."/>
        </authorList>
    </citation>
    <scope>NUCLEOTIDE SEQUENCE</scope>
    <source>
        <strain evidence="4">ORNL</strain>
    </source>
</reference>
<dbReference type="Gene3D" id="3.30.1390.10">
    <property type="match status" value="1"/>
</dbReference>
<dbReference type="NCBIfam" id="NF000672">
    <property type="entry name" value="PRK00033.1-5"/>
    <property type="match status" value="1"/>
</dbReference>
<feature type="region of interest" description="Disordered" evidence="2">
    <location>
        <begin position="1"/>
        <end position="20"/>
    </location>
</feature>
<name>A0A2L1GRH7_9BACT</name>